<organism evidence="1 2">
    <name type="scientific">Platanthera zijinensis</name>
    <dbReference type="NCBI Taxonomy" id="2320716"/>
    <lineage>
        <taxon>Eukaryota</taxon>
        <taxon>Viridiplantae</taxon>
        <taxon>Streptophyta</taxon>
        <taxon>Embryophyta</taxon>
        <taxon>Tracheophyta</taxon>
        <taxon>Spermatophyta</taxon>
        <taxon>Magnoliopsida</taxon>
        <taxon>Liliopsida</taxon>
        <taxon>Asparagales</taxon>
        <taxon>Orchidaceae</taxon>
        <taxon>Orchidoideae</taxon>
        <taxon>Orchideae</taxon>
        <taxon>Orchidinae</taxon>
        <taxon>Platanthera</taxon>
    </lineage>
</organism>
<dbReference type="Proteomes" id="UP001418222">
    <property type="component" value="Unassembled WGS sequence"/>
</dbReference>
<sequence length="109" mass="12415">MDSRRATCEKDSSKSTPSICEYPLATNLDLFLVILHSPSSLFLLIYFTPMTEWLLGRSTNTHTLFLSNLFSFSFIVIDQESSFNASKIFLGSILDINYLKVIHIRTNES</sequence>
<proteinExistence type="predicted"/>
<protein>
    <submittedName>
        <fullName evidence="1">Uncharacterized protein</fullName>
    </submittedName>
</protein>
<comment type="caution">
    <text evidence="1">The sequence shown here is derived from an EMBL/GenBank/DDBJ whole genome shotgun (WGS) entry which is preliminary data.</text>
</comment>
<name>A0AAP0FY13_9ASPA</name>
<reference evidence="1 2" key="1">
    <citation type="journal article" date="2022" name="Nat. Plants">
        <title>Genomes of leafy and leafless Platanthera orchids illuminate the evolution of mycoheterotrophy.</title>
        <authorList>
            <person name="Li M.H."/>
            <person name="Liu K.W."/>
            <person name="Li Z."/>
            <person name="Lu H.C."/>
            <person name="Ye Q.L."/>
            <person name="Zhang D."/>
            <person name="Wang J.Y."/>
            <person name="Li Y.F."/>
            <person name="Zhong Z.M."/>
            <person name="Liu X."/>
            <person name="Yu X."/>
            <person name="Liu D.K."/>
            <person name="Tu X.D."/>
            <person name="Liu B."/>
            <person name="Hao Y."/>
            <person name="Liao X.Y."/>
            <person name="Jiang Y.T."/>
            <person name="Sun W.H."/>
            <person name="Chen J."/>
            <person name="Chen Y.Q."/>
            <person name="Ai Y."/>
            <person name="Zhai J.W."/>
            <person name="Wu S.S."/>
            <person name="Zhou Z."/>
            <person name="Hsiao Y.Y."/>
            <person name="Wu W.L."/>
            <person name="Chen Y.Y."/>
            <person name="Lin Y.F."/>
            <person name="Hsu J.L."/>
            <person name="Li C.Y."/>
            <person name="Wang Z.W."/>
            <person name="Zhao X."/>
            <person name="Zhong W.Y."/>
            <person name="Ma X.K."/>
            <person name="Ma L."/>
            <person name="Huang J."/>
            <person name="Chen G.Z."/>
            <person name="Huang M.Z."/>
            <person name="Huang L."/>
            <person name="Peng D.H."/>
            <person name="Luo Y.B."/>
            <person name="Zou S.Q."/>
            <person name="Chen S.P."/>
            <person name="Lan S."/>
            <person name="Tsai W.C."/>
            <person name="Van de Peer Y."/>
            <person name="Liu Z.J."/>
        </authorList>
    </citation>
    <scope>NUCLEOTIDE SEQUENCE [LARGE SCALE GENOMIC DNA]</scope>
    <source>
        <strain evidence="1">Lor287</strain>
    </source>
</reference>
<accession>A0AAP0FY13</accession>
<dbReference type="EMBL" id="JBBWWQ010000017">
    <property type="protein sequence ID" value="KAK8923544.1"/>
    <property type="molecule type" value="Genomic_DNA"/>
</dbReference>
<keyword evidence="2" id="KW-1185">Reference proteome</keyword>
<dbReference type="AlphaFoldDB" id="A0AAP0FY13"/>
<gene>
    <name evidence="1" type="ORF">KSP39_PZI019217</name>
</gene>
<evidence type="ECO:0000313" key="2">
    <source>
        <dbReference type="Proteomes" id="UP001418222"/>
    </source>
</evidence>
<evidence type="ECO:0000313" key="1">
    <source>
        <dbReference type="EMBL" id="KAK8923544.1"/>
    </source>
</evidence>